<dbReference type="InterPro" id="IPR004092">
    <property type="entry name" value="Mbt"/>
</dbReference>
<organism evidence="8 9">
    <name type="scientific">Mesorhabditis belari</name>
    <dbReference type="NCBI Taxonomy" id="2138241"/>
    <lineage>
        <taxon>Eukaryota</taxon>
        <taxon>Metazoa</taxon>
        <taxon>Ecdysozoa</taxon>
        <taxon>Nematoda</taxon>
        <taxon>Chromadorea</taxon>
        <taxon>Rhabditida</taxon>
        <taxon>Rhabditina</taxon>
        <taxon>Rhabditomorpha</taxon>
        <taxon>Rhabditoidea</taxon>
        <taxon>Rhabditidae</taxon>
        <taxon>Mesorhabditinae</taxon>
        <taxon>Mesorhabditis</taxon>
    </lineage>
</organism>
<dbReference type="PANTHER" id="PTHR12247:SF132">
    <property type="entry name" value="POLYCOMB PROTEIN SCM"/>
    <property type="match status" value="1"/>
</dbReference>
<accession>A0AAF3EWR5</accession>
<evidence type="ECO:0000256" key="3">
    <source>
        <dbReference type="ARBA" id="ARBA00022737"/>
    </source>
</evidence>
<name>A0AAF3EWR5_9BILA</name>
<dbReference type="InterPro" id="IPR050548">
    <property type="entry name" value="PcG_chromatin_remod_factors"/>
</dbReference>
<dbReference type="InterPro" id="IPR013761">
    <property type="entry name" value="SAM/pointed_sf"/>
</dbReference>
<dbReference type="WBParaSite" id="MBELARI_LOCUS18649.1">
    <property type="protein sequence ID" value="MBELARI_LOCUS18649.1"/>
    <property type="gene ID" value="MBELARI_LOCUS18649"/>
</dbReference>
<dbReference type="Gene3D" id="1.10.150.50">
    <property type="entry name" value="Transcription Factor, Ets-1"/>
    <property type="match status" value="1"/>
</dbReference>
<protein>
    <recommendedName>
        <fullName evidence="7">SAM domain-containing protein</fullName>
    </recommendedName>
</protein>
<keyword evidence="2" id="KW-0678">Repressor</keyword>
<feature type="compositionally biased region" description="Polar residues" evidence="6">
    <location>
        <begin position="571"/>
        <end position="588"/>
    </location>
</feature>
<dbReference type="AlphaFoldDB" id="A0AAF3EWR5"/>
<dbReference type="Pfam" id="PF02820">
    <property type="entry name" value="MBT"/>
    <property type="match status" value="1"/>
</dbReference>
<feature type="region of interest" description="Disordered" evidence="6">
    <location>
        <begin position="301"/>
        <end position="327"/>
    </location>
</feature>
<proteinExistence type="predicted"/>
<dbReference type="SMART" id="SM00561">
    <property type="entry name" value="MBT"/>
    <property type="match status" value="2"/>
</dbReference>
<dbReference type="InterPro" id="IPR038348">
    <property type="entry name" value="SLED_sf"/>
</dbReference>
<dbReference type="PROSITE" id="PS51079">
    <property type="entry name" value="MBT"/>
    <property type="match status" value="2"/>
</dbReference>
<dbReference type="GO" id="GO:0003682">
    <property type="term" value="F:chromatin binding"/>
    <property type="evidence" value="ECO:0007669"/>
    <property type="project" value="TreeGrafter"/>
</dbReference>
<evidence type="ECO:0000256" key="4">
    <source>
        <dbReference type="ARBA" id="ARBA00023242"/>
    </source>
</evidence>
<comment type="subcellular location">
    <subcellularLocation>
        <location evidence="1">Nucleus</location>
    </subcellularLocation>
</comment>
<dbReference type="InterPro" id="IPR021987">
    <property type="entry name" value="SLED"/>
</dbReference>
<feature type="region of interest" description="Disordered" evidence="6">
    <location>
        <begin position="556"/>
        <end position="588"/>
    </location>
</feature>
<sequence length="682" mass="74298">MADTSDKNPKAEPNENNANVTQKTTFCWETYIAEFNFTKAPQICFNQSPTPPKNEFEKGRLLVVPDLKGGDMPCLGSIQAVHGPWINIRLEGTDHSDDRWVMCDDSGIQAISGDIGLNPPVGYLHSLRGFHQWKDKQINTLDENGEGKLAKSEWFHSINRKYHPSKCYFQVGQKLEAIDQKNFSGVPHVATVVKVKDGMLTIHFDGWSSSYDIEEHYTSRALYPVGWSALAGLEVAAPSMQILRNHAINPQIAQAPVRGAGKFSTQSNRLFQSSISTQPSKIPPIPVAVKKPPPVPIQRLSDVGANPTNRPMLSKGKPLPPKPVTVPKPAIVKKRTIEMEYSDIPLKRISTVEPTARGSSEASSSANISSASVAGSPAVNGSTSPRPPIGTTTPVSAGKEPLGQVGQQGVPTDVMLSCGDSVPMSQRSMTVFVNRHCRSGNLLSTQKIQELPRVIGPLSIHHVVREVVQQLINCGSEHVQIYRKVEAGPVKILAVTAQVSGFTNVRYIPIVKNVTAAWSYIKKLLQKIGCCPNLIADSPTPCHQCPISPDDVDDGIVTTSAASSSRHRSNMDTLSDASAETSGSGISSQPFAQWTMERVEEELSKKFEPAVVEKFKNSQIDGRALALLQTESIIKHMGIPLGPALRIIDFIETLRGQKPTSTIKTELNAEMKTEEFSNSFGN</sequence>
<dbReference type="Gene3D" id="2.30.30.140">
    <property type="match status" value="2"/>
</dbReference>
<feature type="repeat" description="MBT" evidence="5">
    <location>
        <begin position="26"/>
        <end position="124"/>
    </location>
</feature>
<dbReference type="InterPro" id="IPR001660">
    <property type="entry name" value="SAM"/>
</dbReference>
<feature type="domain" description="SAM" evidence="7">
    <location>
        <begin position="591"/>
        <end position="657"/>
    </location>
</feature>
<dbReference type="GO" id="GO:0045892">
    <property type="term" value="P:negative regulation of DNA-templated transcription"/>
    <property type="evidence" value="ECO:0007669"/>
    <property type="project" value="TreeGrafter"/>
</dbReference>
<feature type="compositionally biased region" description="Low complexity" evidence="6">
    <location>
        <begin position="359"/>
        <end position="376"/>
    </location>
</feature>
<evidence type="ECO:0000256" key="1">
    <source>
        <dbReference type="ARBA" id="ARBA00004123"/>
    </source>
</evidence>
<dbReference type="GO" id="GO:0005634">
    <property type="term" value="C:nucleus"/>
    <property type="evidence" value="ECO:0007669"/>
    <property type="project" value="UniProtKB-SubCell"/>
</dbReference>
<evidence type="ECO:0000256" key="2">
    <source>
        <dbReference type="ARBA" id="ARBA00022491"/>
    </source>
</evidence>
<keyword evidence="8" id="KW-1185">Reference proteome</keyword>
<dbReference type="Gene3D" id="3.90.1150.190">
    <property type="entry name" value="SLED domain"/>
    <property type="match status" value="1"/>
</dbReference>
<feature type="region of interest" description="Disordered" evidence="6">
    <location>
        <begin position="352"/>
        <end position="410"/>
    </location>
</feature>
<keyword evidence="4" id="KW-0539">Nucleus</keyword>
<evidence type="ECO:0000313" key="9">
    <source>
        <dbReference type="WBParaSite" id="MBELARI_LOCUS18649.1"/>
    </source>
</evidence>
<keyword evidence="3" id="KW-0677">Repeat</keyword>
<dbReference type="SUPFAM" id="SSF47769">
    <property type="entry name" value="SAM/Pointed domain"/>
    <property type="match status" value="1"/>
</dbReference>
<dbReference type="Proteomes" id="UP000887575">
    <property type="component" value="Unassembled WGS sequence"/>
</dbReference>
<evidence type="ECO:0000256" key="6">
    <source>
        <dbReference type="SAM" id="MobiDB-lite"/>
    </source>
</evidence>
<evidence type="ECO:0000256" key="5">
    <source>
        <dbReference type="PROSITE-ProRule" id="PRU00459"/>
    </source>
</evidence>
<reference evidence="9" key="1">
    <citation type="submission" date="2024-02" db="UniProtKB">
        <authorList>
            <consortium name="WormBaseParasite"/>
        </authorList>
    </citation>
    <scope>IDENTIFICATION</scope>
</reference>
<feature type="compositionally biased region" description="Polar residues" evidence="6">
    <location>
        <begin position="379"/>
        <end position="395"/>
    </location>
</feature>
<evidence type="ECO:0000259" key="7">
    <source>
        <dbReference type="SMART" id="SM00454"/>
    </source>
</evidence>
<dbReference type="SUPFAM" id="SSF63748">
    <property type="entry name" value="Tudor/PWWP/MBT"/>
    <property type="match status" value="2"/>
</dbReference>
<dbReference type="GO" id="GO:0042393">
    <property type="term" value="F:histone binding"/>
    <property type="evidence" value="ECO:0007669"/>
    <property type="project" value="TreeGrafter"/>
</dbReference>
<dbReference type="SMART" id="SM00454">
    <property type="entry name" value="SAM"/>
    <property type="match status" value="1"/>
</dbReference>
<dbReference type="PANTHER" id="PTHR12247">
    <property type="entry name" value="POLYCOMB GROUP PROTEIN"/>
    <property type="match status" value="1"/>
</dbReference>
<evidence type="ECO:0000313" key="8">
    <source>
        <dbReference type="Proteomes" id="UP000887575"/>
    </source>
</evidence>
<dbReference type="Pfam" id="PF12140">
    <property type="entry name" value="SLED"/>
    <property type="match status" value="1"/>
</dbReference>
<feature type="repeat" description="MBT" evidence="5">
    <location>
        <begin position="131"/>
        <end position="238"/>
    </location>
</feature>